<accession>A0A5A7QXS6</accession>
<keyword evidence="2" id="KW-1185">Reference proteome</keyword>
<protein>
    <submittedName>
        <fullName evidence="1">Aminotransferase-like</fullName>
    </submittedName>
</protein>
<name>A0A5A7QXS6_STRAF</name>
<proteinExistence type="predicted"/>
<gene>
    <name evidence="1" type="ORF">STAS_26453</name>
</gene>
<evidence type="ECO:0000313" key="1">
    <source>
        <dbReference type="EMBL" id="GER49227.1"/>
    </source>
</evidence>
<comment type="caution">
    <text evidence="1">The sequence shown here is derived from an EMBL/GenBank/DDBJ whole genome shotgun (WGS) entry which is preliminary data.</text>
</comment>
<organism evidence="1 2">
    <name type="scientific">Striga asiatica</name>
    <name type="common">Asiatic witchweed</name>
    <name type="synonym">Buchnera asiatica</name>
    <dbReference type="NCBI Taxonomy" id="4170"/>
    <lineage>
        <taxon>Eukaryota</taxon>
        <taxon>Viridiplantae</taxon>
        <taxon>Streptophyta</taxon>
        <taxon>Embryophyta</taxon>
        <taxon>Tracheophyta</taxon>
        <taxon>Spermatophyta</taxon>
        <taxon>Magnoliopsida</taxon>
        <taxon>eudicotyledons</taxon>
        <taxon>Gunneridae</taxon>
        <taxon>Pentapetalae</taxon>
        <taxon>asterids</taxon>
        <taxon>lamiids</taxon>
        <taxon>Lamiales</taxon>
        <taxon>Orobanchaceae</taxon>
        <taxon>Buchnereae</taxon>
        <taxon>Striga</taxon>
    </lineage>
</organism>
<dbReference type="GO" id="GO:0008483">
    <property type="term" value="F:transaminase activity"/>
    <property type="evidence" value="ECO:0007669"/>
    <property type="project" value="UniProtKB-KW"/>
</dbReference>
<evidence type="ECO:0000313" key="2">
    <source>
        <dbReference type="Proteomes" id="UP000325081"/>
    </source>
</evidence>
<dbReference type="AlphaFoldDB" id="A0A5A7QXS6"/>
<dbReference type="Proteomes" id="UP000325081">
    <property type="component" value="Unassembled WGS sequence"/>
</dbReference>
<reference evidence="2" key="1">
    <citation type="journal article" date="2019" name="Curr. Biol.">
        <title>Genome Sequence of Striga asiatica Provides Insight into the Evolution of Plant Parasitism.</title>
        <authorList>
            <person name="Yoshida S."/>
            <person name="Kim S."/>
            <person name="Wafula E.K."/>
            <person name="Tanskanen J."/>
            <person name="Kim Y.M."/>
            <person name="Honaas L."/>
            <person name="Yang Z."/>
            <person name="Spallek T."/>
            <person name="Conn C.E."/>
            <person name="Ichihashi Y."/>
            <person name="Cheong K."/>
            <person name="Cui S."/>
            <person name="Der J.P."/>
            <person name="Gundlach H."/>
            <person name="Jiao Y."/>
            <person name="Hori C."/>
            <person name="Ishida J.K."/>
            <person name="Kasahara H."/>
            <person name="Kiba T."/>
            <person name="Kim M.S."/>
            <person name="Koo N."/>
            <person name="Laohavisit A."/>
            <person name="Lee Y.H."/>
            <person name="Lumba S."/>
            <person name="McCourt P."/>
            <person name="Mortimer J.C."/>
            <person name="Mutuku J.M."/>
            <person name="Nomura T."/>
            <person name="Sasaki-Sekimoto Y."/>
            <person name="Seto Y."/>
            <person name="Wang Y."/>
            <person name="Wakatake T."/>
            <person name="Sakakibara H."/>
            <person name="Demura T."/>
            <person name="Yamaguchi S."/>
            <person name="Yoneyama K."/>
            <person name="Manabe R.I."/>
            <person name="Nelson D.C."/>
            <person name="Schulman A.H."/>
            <person name="Timko M.P."/>
            <person name="dePamphilis C.W."/>
            <person name="Choi D."/>
            <person name="Shirasu K."/>
        </authorList>
    </citation>
    <scope>NUCLEOTIDE SEQUENCE [LARGE SCALE GENOMIC DNA]</scope>
    <source>
        <strain evidence="2">cv. UVA1</strain>
    </source>
</reference>
<dbReference type="EMBL" id="BKCP01008515">
    <property type="protein sequence ID" value="GER49227.1"/>
    <property type="molecule type" value="Genomic_DNA"/>
</dbReference>
<sequence length="147" mass="16683">MNLGDVLENTWDFGLICKIIQKFFYGTLTSTFHSDIEHGHVGRTTQRDFFTWRSAAEGDLIHLGENLIHFLDEVLVLGMGFIGGEVAQSDCAAKNEDGDEVAEDRRCRICGSAFHGGGPRRGRRRLRWRWSSKARWRFALEPIGGKQ</sequence>
<keyword evidence="1" id="KW-0808">Transferase</keyword>
<keyword evidence="1" id="KW-0032">Aminotransferase</keyword>